<protein>
    <submittedName>
        <fullName evidence="1">Uncharacterized protein</fullName>
    </submittedName>
</protein>
<gene>
    <name evidence="1" type="ORF">FHG89_14280</name>
</gene>
<comment type="caution">
    <text evidence="1">The sequence shown here is derived from an EMBL/GenBank/DDBJ whole genome shotgun (WGS) entry which is preliminary data.</text>
</comment>
<name>A0A5C4QPQ7_9ACTN</name>
<keyword evidence="2" id="KW-1185">Reference proteome</keyword>
<proteinExistence type="predicted"/>
<organism evidence="1 2">
    <name type="scientific">Micromonospora orduensis</name>
    <dbReference type="NCBI Taxonomy" id="1420891"/>
    <lineage>
        <taxon>Bacteria</taxon>
        <taxon>Bacillati</taxon>
        <taxon>Actinomycetota</taxon>
        <taxon>Actinomycetes</taxon>
        <taxon>Micromonosporales</taxon>
        <taxon>Micromonosporaceae</taxon>
        <taxon>Micromonospora</taxon>
    </lineage>
</organism>
<dbReference type="RefSeq" id="WP_139584857.1">
    <property type="nucleotide sequence ID" value="NZ_VDFY01000153.1"/>
</dbReference>
<evidence type="ECO:0000313" key="2">
    <source>
        <dbReference type="Proteomes" id="UP000306145"/>
    </source>
</evidence>
<sequence length="85" mass="9124">MVAGRWVRARGGGRVWQEWAPAACPAGHPAPLPAHGECPAGCRWMGRVWKCRQEDCPRVVVDPDHLPRCPLAGSEGATATKRGDG</sequence>
<dbReference type="OrthoDB" id="1955171at2"/>
<dbReference type="EMBL" id="VDFY01000153">
    <property type="protein sequence ID" value="TNH28801.1"/>
    <property type="molecule type" value="Genomic_DNA"/>
</dbReference>
<reference evidence="1 2" key="1">
    <citation type="submission" date="2019-06" db="EMBL/GenBank/DDBJ databases">
        <title>Micromonospora ordensis sp. nov., isolated from deep marine sediment.</title>
        <authorList>
            <person name="Veyisoglu A."/>
            <person name="Carro L."/>
            <person name="Klenk H.-P."/>
            <person name="Sahin N."/>
        </authorList>
    </citation>
    <scope>NUCLEOTIDE SEQUENCE [LARGE SCALE GENOMIC DNA]</scope>
    <source>
        <strain evidence="1 2">S2509</strain>
    </source>
</reference>
<accession>A0A5C4QPQ7</accession>
<dbReference type="Proteomes" id="UP000306145">
    <property type="component" value="Unassembled WGS sequence"/>
</dbReference>
<dbReference type="AlphaFoldDB" id="A0A5C4QPQ7"/>
<evidence type="ECO:0000313" key="1">
    <source>
        <dbReference type="EMBL" id="TNH28801.1"/>
    </source>
</evidence>